<dbReference type="OMA" id="RMEVRCY"/>
<dbReference type="PANTHER" id="PTHR42085">
    <property type="entry name" value="F-BOX DOMAIN-CONTAINING PROTEIN"/>
    <property type="match status" value="1"/>
</dbReference>
<evidence type="ECO:0008006" key="3">
    <source>
        <dbReference type="Google" id="ProtNLM"/>
    </source>
</evidence>
<reference evidence="1" key="2">
    <citation type="journal article" date="2022" name="Microb. Genom.">
        <title>A chromosome-scale genome assembly of the tomato pathogen Cladosporium fulvum reveals a compartmentalized genome architecture and the presence of a dispensable chromosome.</title>
        <authorList>
            <person name="Zaccaron A.Z."/>
            <person name="Chen L.H."/>
            <person name="Samaras A."/>
            <person name="Stergiopoulos I."/>
        </authorList>
    </citation>
    <scope>NUCLEOTIDE SEQUENCE</scope>
    <source>
        <strain evidence="1">Race5_Kim</strain>
    </source>
</reference>
<keyword evidence="2" id="KW-1185">Reference proteome</keyword>
<dbReference type="OrthoDB" id="4133832at2759"/>
<dbReference type="Proteomes" id="UP000756132">
    <property type="component" value="Chromosome 2"/>
</dbReference>
<dbReference type="PANTHER" id="PTHR42085:SF1">
    <property type="entry name" value="F-BOX DOMAIN-CONTAINING PROTEIN"/>
    <property type="match status" value="1"/>
</dbReference>
<proteinExistence type="predicted"/>
<dbReference type="AlphaFoldDB" id="A0A9Q8LBL2"/>
<dbReference type="EMBL" id="CP090164">
    <property type="protein sequence ID" value="UJO14412.1"/>
    <property type="molecule type" value="Genomic_DNA"/>
</dbReference>
<name>A0A9Q8LBL2_PASFU</name>
<dbReference type="RefSeq" id="XP_047758778.1">
    <property type="nucleotide sequence ID" value="XM_047901802.1"/>
</dbReference>
<evidence type="ECO:0000313" key="2">
    <source>
        <dbReference type="Proteomes" id="UP000756132"/>
    </source>
</evidence>
<gene>
    <name evidence="1" type="ORF">CLAFUR5_02654</name>
</gene>
<accession>A0A9Q8LBL2</accession>
<dbReference type="KEGG" id="ffu:CLAFUR5_02654"/>
<sequence>MPSQPGDGKIPHHFRLLDLPAELREHIFAFAVLSDLPISPRVFIPRDAFVLRLPAVTHVNRQVRQESLPLYFEVNTFQFNVKDVMELPLAQDLRYEKKLLTFGAWCEAAGADQFRRIRHYSLKTSSAVSAPAVMLDLGASRQFRMEVRCYWQGGMRKRPRLQIGEAPEVLYDVVRGMLETNDGKGLLPGDVVDLCGEVQLCVPRMLHGIP</sequence>
<protein>
    <recommendedName>
        <fullName evidence="3">F-box domain-containing protein</fullName>
    </recommendedName>
</protein>
<organism evidence="1 2">
    <name type="scientific">Passalora fulva</name>
    <name type="common">Tomato leaf mold</name>
    <name type="synonym">Cladosporium fulvum</name>
    <dbReference type="NCBI Taxonomy" id="5499"/>
    <lineage>
        <taxon>Eukaryota</taxon>
        <taxon>Fungi</taxon>
        <taxon>Dikarya</taxon>
        <taxon>Ascomycota</taxon>
        <taxon>Pezizomycotina</taxon>
        <taxon>Dothideomycetes</taxon>
        <taxon>Dothideomycetidae</taxon>
        <taxon>Mycosphaerellales</taxon>
        <taxon>Mycosphaerellaceae</taxon>
        <taxon>Fulvia</taxon>
    </lineage>
</organism>
<reference evidence="1" key="1">
    <citation type="submission" date="2021-12" db="EMBL/GenBank/DDBJ databases">
        <authorList>
            <person name="Zaccaron A."/>
            <person name="Stergiopoulos I."/>
        </authorList>
    </citation>
    <scope>NUCLEOTIDE SEQUENCE</scope>
    <source>
        <strain evidence="1">Race5_Kim</strain>
    </source>
</reference>
<evidence type="ECO:0000313" key="1">
    <source>
        <dbReference type="EMBL" id="UJO14412.1"/>
    </source>
</evidence>
<dbReference type="InterPro" id="IPR038883">
    <property type="entry name" value="AN11006-like"/>
</dbReference>
<dbReference type="GeneID" id="71982532"/>